<evidence type="ECO:0000313" key="11">
    <source>
        <dbReference type="EMBL" id="MCO6048682.1"/>
    </source>
</evidence>
<dbReference type="SUPFAM" id="SSF69065">
    <property type="entry name" value="RNase III domain-like"/>
    <property type="match status" value="1"/>
</dbReference>
<dbReference type="CDD" id="cd10845">
    <property type="entry name" value="DSRM_RNAse_III_family"/>
    <property type="match status" value="1"/>
</dbReference>
<feature type="binding site" evidence="8">
    <location>
        <position position="52"/>
    </location>
    <ligand>
        <name>Mg(2+)</name>
        <dbReference type="ChEBI" id="CHEBI:18420"/>
    </ligand>
</feature>
<dbReference type="InterPro" id="IPR036389">
    <property type="entry name" value="RNase_III_sf"/>
</dbReference>
<comment type="function">
    <text evidence="8">Digests double-stranded RNA. Involved in the processing of primary rRNA transcript to yield the immediate precursors to the large and small rRNAs (23S and 16S). Processes some mRNAs, and tRNAs when they are encoded in the rRNA operon. Processes pre-crRNA and tracrRNA of type II CRISPR loci if present in the organism.</text>
</comment>
<feature type="binding site" evidence="8">
    <location>
        <position position="128"/>
    </location>
    <ligand>
        <name>Mg(2+)</name>
        <dbReference type="ChEBI" id="CHEBI:18420"/>
    </ligand>
</feature>
<dbReference type="HAMAP" id="MF_00104">
    <property type="entry name" value="RNase_III"/>
    <property type="match status" value="1"/>
</dbReference>
<dbReference type="SMART" id="SM00358">
    <property type="entry name" value="DSRM"/>
    <property type="match status" value="1"/>
</dbReference>
<gene>
    <name evidence="8 11" type="primary">rnc</name>
    <name evidence="11" type="ORF">NGM99_02615</name>
</gene>
<keyword evidence="7 8" id="KW-0694">RNA-binding</keyword>
<dbReference type="Proteomes" id="UP001205906">
    <property type="component" value="Unassembled WGS sequence"/>
</dbReference>
<evidence type="ECO:0000256" key="4">
    <source>
        <dbReference type="ARBA" id="ARBA00022722"/>
    </source>
</evidence>
<evidence type="ECO:0000256" key="6">
    <source>
        <dbReference type="ARBA" id="ARBA00022801"/>
    </source>
</evidence>
<proteinExistence type="inferred from homology"/>
<dbReference type="Gene3D" id="3.30.160.20">
    <property type="match status" value="1"/>
</dbReference>
<sequence>MNGRGKRPTGAVLAERLFGIAGYRVRDAALIERALTHSSVRGRGEGDYERLEFLGDRVLGLLVADCLLKRFPAATEGELALRLNALVSREACAEIAEESGLTELIRADIGLKALQGRKARNVRADVVEAMIAAIYLDGGLEGVRPFIEKYWTKRMNAREEAPREAKTALQEWAVTRDGAVPAYTIEERSGPDHDPLFTVSVSVPGLEPTSGQGGSRRKAEQAAAEALLVREGVWPAQVKETA</sequence>
<dbReference type="InterPro" id="IPR014720">
    <property type="entry name" value="dsRBD_dom"/>
</dbReference>
<dbReference type="InterPro" id="IPR011907">
    <property type="entry name" value="RNase_III"/>
</dbReference>
<dbReference type="Pfam" id="PF14622">
    <property type="entry name" value="Ribonucleas_3_3"/>
    <property type="match status" value="1"/>
</dbReference>
<feature type="active site" evidence="8">
    <location>
        <position position="128"/>
    </location>
</feature>
<accession>A0ABT1C1M7</accession>
<keyword evidence="6 8" id="KW-0378">Hydrolase</keyword>
<protein>
    <recommendedName>
        <fullName evidence="8">Ribonuclease 3</fullName>
        <ecNumber evidence="8">3.1.26.3</ecNumber>
    </recommendedName>
    <alternativeName>
        <fullName evidence="8">Ribonuclease III</fullName>
        <shortName evidence="8">RNase III</shortName>
    </alternativeName>
</protein>
<dbReference type="SMART" id="SM00535">
    <property type="entry name" value="RIBOc"/>
    <property type="match status" value="1"/>
</dbReference>
<dbReference type="SUPFAM" id="SSF54768">
    <property type="entry name" value="dsRNA-binding domain-like"/>
    <property type="match status" value="1"/>
</dbReference>
<evidence type="ECO:0000256" key="1">
    <source>
        <dbReference type="ARBA" id="ARBA00000109"/>
    </source>
</evidence>
<keyword evidence="8" id="KW-0819">tRNA processing</keyword>
<evidence type="ECO:0000256" key="2">
    <source>
        <dbReference type="ARBA" id="ARBA00010183"/>
    </source>
</evidence>
<comment type="caution">
    <text evidence="11">The sequence shown here is derived from an EMBL/GenBank/DDBJ whole genome shotgun (WGS) entry which is preliminary data.</text>
</comment>
<name>A0ABT1C1M7_9HYPH</name>
<keyword evidence="8" id="KW-0699">rRNA-binding</keyword>
<keyword evidence="4 8" id="KW-0540">Nuclease</keyword>
<keyword evidence="5 8" id="KW-0255">Endonuclease</keyword>
<dbReference type="PROSITE" id="PS50142">
    <property type="entry name" value="RNASE_3_2"/>
    <property type="match status" value="1"/>
</dbReference>
<dbReference type="PROSITE" id="PS50137">
    <property type="entry name" value="DS_RBD"/>
    <property type="match status" value="1"/>
</dbReference>
<keyword evidence="12" id="KW-1185">Reference proteome</keyword>
<evidence type="ECO:0000256" key="3">
    <source>
        <dbReference type="ARBA" id="ARBA00022664"/>
    </source>
</evidence>
<comment type="cofactor">
    <cofactor evidence="8">
        <name>Mg(2+)</name>
        <dbReference type="ChEBI" id="CHEBI:18420"/>
    </cofactor>
</comment>
<keyword evidence="8" id="KW-0698">rRNA processing</keyword>
<dbReference type="CDD" id="cd00593">
    <property type="entry name" value="RIBOc"/>
    <property type="match status" value="1"/>
</dbReference>
<dbReference type="EC" id="3.1.26.3" evidence="8"/>
<feature type="domain" description="RNase III" evidence="10">
    <location>
        <begin position="14"/>
        <end position="139"/>
    </location>
</feature>
<dbReference type="InterPro" id="IPR000999">
    <property type="entry name" value="RNase_III_dom"/>
</dbReference>
<evidence type="ECO:0000313" key="12">
    <source>
        <dbReference type="Proteomes" id="UP001205906"/>
    </source>
</evidence>
<dbReference type="PANTHER" id="PTHR11207">
    <property type="entry name" value="RIBONUCLEASE III"/>
    <property type="match status" value="1"/>
</dbReference>
<evidence type="ECO:0000259" key="9">
    <source>
        <dbReference type="PROSITE" id="PS50137"/>
    </source>
</evidence>
<comment type="catalytic activity">
    <reaction evidence="1 8">
        <text>Endonucleolytic cleavage to 5'-phosphomonoester.</text>
        <dbReference type="EC" id="3.1.26.3"/>
    </reaction>
</comment>
<evidence type="ECO:0000256" key="8">
    <source>
        <dbReference type="HAMAP-Rule" id="MF_00104"/>
    </source>
</evidence>
<organism evidence="11 12">
    <name type="scientific">Mesorhizobium liriopis</name>
    <dbReference type="NCBI Taxonomy" id="2953882"/>
    <lineage>
        <taxon>Bacteria</taxon>
        <taxon>Pseudomonadati</taxon>
        <taxon>Pseudomonadota</taxon>
        <taxon>Alphaproteobacteria</taxon>
        <taxon>Hyphomicrobiales</taxon>
        <taxon>Phyllobacteriaceae</taxon>
        <taxon>Mesorhizobium</taxon>
    </lineage>
</organism>
<keyword evidence="8" id="KW-0963">Cytoplasm</keyword>
<evidence type="ECO:0000256" key="5">
    <source>
        <dbReference type="ARBA" id="ARBA00022759"/>
    </source>
</evidence>
<comment type="subcellular location">
    <subcellularLocation>
        <location evidence="8">Cytoplasm</location>
    </subcellularLocation>
</comment>
<keyword evidence="8" id="KW-0479">Metal-binding</keyword>
<feature type="active site" evidence="8">
    <location>
        <position position="56"/>
    </location>
</feature>
<feature type="domain" description="DRBM" evidence="9">
    <location>
        <begin position="164"/>
        <end position="228"/>
    </location>
</feature>
<feature type="binding site" evidence="8">
    <location>
        <position position="125"/>
    </location>
    <ligand>
        <name>Mg(2+)</name>
        <dbReference type="ChEBI" id="CHEBI:18420"/>
    </ligand>
</feature>
<dbReference type="PANTHER" id="PTHR11207:SF0">
    <property type="entry name" value="RIBONUCLEASE 3"/>
    <property type="match status" value="1"/>
</dbReference>
<dbReference type="Pfam" id="PF00035">
    <property type="entry name" value="dsrm"/>
    <property type="match status" value="1"/>
</dbReference>
<dbReference type="NCBIfam" id="TIGR02191">
    <property type="entry name" value="RNaseIII"/>
    <property type="match status" value="1"/>
</dbReference>
<comment type="subunit">
    <text evidence="8">Homodimer.</text>
</comment>
<dbReference type="RefSeq" id="WP_252815636.1">
    <property type="nucleotide sequence ID" value="NZ_JAMXQS010000001.1"/>
</dbReference>
<keyword evidence="8" id="KW-0460">Magnesium</keyword>
<keyword evidence="3 8" id="KW-0507">mRNA processing</keyword>
<dbReference type="GO" id="GO:0004525">
    <property type="term" value="F:ribonuclease III activity"/>
    <property type="evidence" value="ECO:0007669"/>
    <property type="project" value="UniProtKB-EC"/>
</dbReference>
<evidence type="ECO:0000259" key="10">
    <source>
        <dbReference type="PROSITE" id="PS50142"/>
    </source>
</evidence>
<evidence type="ECO:0000256" key="7">
    <source>
        <dbReference type="ARBA" id="ARBA00022884"/>
    </source>
</evidence>
<reference evidence="11 12" key="1">
    <citation type="submission" date="2022-06" db="EMBL/GenBank/DDBJ databases">
        <title>Mesorhizobium sp. strain RP14 Genome sequencing and assembly.</title>
        <authorList>
            <person name="Kim I."/>
        </authorList>
    </citation>
    <scope>NUCLEOTIDE SEQUENCE [LARGE SCALE GENOMIC DNA]</scope>
    <source>
        <strain evidence="12">RP14(2022)</strain>
    </source>
</reference>
<dbReference type="EMBL" id="JAMXQS010000001">
    <property type="protein sequence ID" value="MCO6048682.1"/>
    <property type="molecule type" value="Genomic_DNA"/>
</dbReference>
<dbReference type="PROSITE" id="PS00517">
    <property type="entry name" value="RNASE_3_1"/>
    <property type="match status" value="1"/>
</dbReference>
<comment type="similarity">
    <text evidence="2">Belongs to the ribonuclease III family.</text>
</comment>
<dbReference type="Gene3D" id="1.10.1520.10">
    <property type="entry name" value="Ribonuclease III domain"/>
    <property type="match status" value="1"/>
</dbReference>